<sequence>MDNHAFTVQPGSLVPPPVPGSATQWMAPLPPIPNCPPGLEYLTLIDRIVVEEKKDLLDVVIGAGLQKYVVYYAYHERPDCEKMCSGDFPGLSTFMIDNFQRQVMRLFRPTECKLTCTAQIETFIEAPIGTRIGSVRHKSGFCNRDFWVTDAEGKSVLQILGPTDNWKCCAEYNDRVFKITTLEGAEIGEIRKKYMGYMMETYTDIDNFTVNFPMDLNVHTKATLIGATFIIDMFYYSNNQAGNRRN</sequence>
<proteinExistence type="inferred from homology"/>
<comment type="function">
    <text evidence="2">May mediate accelerated ATP-independent bidirectional transbilayer migration of phospholipids upon binding calcium ions that results in a loss of phospholipid asymmetry in the plasma membrane.</text>
</comment>
<protein>
    <recommendedName>
        <fullName evidence="2">Phospholipid scramblase</fullName>
    </recommendedName>
</protein>
<dbReference type="InterPro" id="IPR005552">
    <property type="entry name" value="Scramblase"/>
</dbReference>
<evidence type="ECO:0000313" key="4">
    <source>
        <dbReference type="WBParaSite" id="MBELARI_LOCUS7396"/>
    </source>
</evidence>
<dbReference type="Pfam" id="PF03803">
    <property type="entry name" value="Scramblase"/>
    <property type="match status" value="1"/>
</dbReference>
<evidence type="ECO:0000256" key="1">
    <source>
        <dbReference type="ARBA" id="ARBA00005350"/>
    </source>
</evidence>
<dbReference type="GO" id="GO:0017128">
    <property type="term" value="F:phospholipid scramblase activity"/>
    <property type="evidence" value="ECO:0007669"/>
    <property type="project" value="InterPro"/>
</dbReference>
<keyword evidence="2" id="KW-0449">Lipoprotein</keyword>
<accession>A0AAF3JAU6</accession>
<keyword evidence="2" id="KW-0564">Palmitate</keyword>
<evidence type="ECO:0000256" key="2">
    <source>
        <dbReference type="RuleBase" id="RU363116"/>
    </source>
</evidence>
<dbReference type="PANTHER" id="PTHR23248:SF63">
    <property type="entry name" value="PHOSPHOLIPID SCRAMBLASE"/>
    <property type="match status" value="1"/>
</dbReference>
<comment type="similarity">
    <text evidence="1 2">Belongs to the phospholipid scramblase family.</text>
</comment>
<dbReference type="PANTHER" id="PTHR23248">
    <property type="entry name" value="PHOSPHOLIPID SCRAMBLASE-RELATED"/>
    <property type="match status" value="1"/>
</dbReference>
<dbReference type="AlphaFoldDB" id="A0AAF3JAU6"/>
<name>A0AAF3JAU6_9BILA</name>
<organism evidence="3 4">
    <name type="scientific">Mesorhabditis belari</name>
    <dbReference type="NCBI Taxonomy" id="2138241"/>
    <lineage>
        <taxon>Eukaryota</taxon>
        <taxon>Metazoa</taxon>
        <taxon>Ecdysozoa</taxon>
        <taxon>Nematoda</taxon>
        <taxon>Chromadorea</taxon>
        <taxon>Rhabditida</taxon>
        <taxon>Rhabditina</taxon>
        <taxon>Rhabditomorpha</taxon>
        <taxon>Rhabditoidea</taxon>
        <taxon>Rhabditidae</taxon>
        <taxon>Mesorhabditinae</taxon>
        <taxon>Mesorhabditis</taxon>
    </lineage>
</organism>
<comment type="cofactor">
    <cofactor evidence="2">
        <name>Ca(2+)</name>
        <dbReference type="ChEBI" id="CHEBI:29108"/>
    </cofactor>
</comment>
<evidence type="ECO:0000313" key="3">
    <source>
        <dbReference type="Proteomes" id="UP000887575"/>
    </source>
</evidence>
<keyword evidence="3" id="KW-1185">Reference proteome</keyword>
<keyword evidence="2" id="KW-0106">Calcium</keyword>
<dbReference type="WBParaSite" id="MBELARI_LOCUS7396">
    <property type="protein sequence ID" value="MBELARI_LOCUS7396"/>
    <property type="gene ID" value="MBELARI_LOCUS7396"/>
</dbReference>
<dbReference type="GO" id="GO:0005886">
    <property type="term" value="C:plasma membrane"/>
    <property type="evidence" value="ECO:0007669"/>
    <property type="project" value="TreeGrafter"/>
</dbReference>
<reference evidence="4" key="1">
    <citation type="submission" date="2024-02" db="UniProtKB">
        <authorList>
            <consortium name="WormBaseParasite"/>
        </authorList>
    </citation>
    <scope>IDENTIFICATION</scope>
</reference>
<dbReference type="Proteomes" id="UP000887575">
    <property type="component" value="Unassembled WGS sequence"/>
</dbReference>